<dbReference type="PaxDb" id="6945-B7Q2Y8"/>
<dbReference type="PROSITE" id="PS50279">
    <property type="entry name" value="BPTI_KUNITZ_2"/>
    <property type="match status" value="2"/>
</dbReference>
<keyword evidence="6" id="KW-0800">Toxin</keyword>
<evidence type="ECO:0000313" key="11">
    <source>
        <dbReference type="EnsemblMetazoa" id="ISCW010106-PA"/>
    </source>
</evidence>
<evidence type="ECO:0000256" key="6">
    <source>
        <dbReference type="ARBA" id="ARBA00023240"/>
    </source>
</evidence>
<evidence type="ECO:0000256" key="7">
    <source>
        <dbReference type="ARBA" id="ARBA00034146"/>
    </source>
</evidence>
<dbReference type="GO" id="GO:0005615">
    <property type="term" value="C:extracellular space"/>
    <property type="evidence" value="ECO:0000318"/>
    <property type="project" value="GO_Central"/>
</dbReference>
<dbReference type="InterPro" id="IPR002223">
    <property type="entry name" value="Kunitz_BPTI"/>
</dbReference>
<gene>
    <name evidence="10" type="ORF">IscW_ISCW010106</name>
</gene>
<keyword evidence="4" id="KW-0722">Serine protease inhibitor</keyword>
<dbReference type="PANTHER" id="PTHR10083:SF376">
    <property type="entry name" value="SERINE PEPTIDASE INHIBITOR, KUNITZ TYPE, 3"/>
    <property type="match status" value="1"/>
</dbReference>
<dbReference type="InterPro" id="IPR036880">
    <property type="entry name" value="Kunitz_BPTI_sf"/>
</dbReference>
<keyword evidence="7" id="KW-1203">Blood coagulation cascade inhibiting toxin</keyword>
<evidence type="ECO:0000256" key="4">
    <source>
        <dbReference type="ARBA" id="ARBA00022900"/>
    </source>
</evidence>
<dbReference type="CDD" id="cd00109">
    <property type="entry name" value="Kunitz-type"/>
    <property type="match status" value="1"/>
</dbReference>
<evidence type="ECO:0007829" key="13">
    <source>
        <dbReference type="PeptideAtlas" id="B7Q2Y8"/>
    </source>
</evidence>
<dbReference type="VEuPathDB" id="VectorBase:ISCP_014806"/>
<sequence>MHIPAETTKCNSTGTSCRRHQNKWHFNGLIGRCERSTPSFCGGKDNSFSEFKVCQQTCETEERVTPEDCRMDLNRGKCEEKKKGRPRKGVYRWYFNSTNNNCQKFLWYRCNANRNNFPTKQDCMTCQTATPTTTTTTTTLATPTTPATPATAAKTTPPPEC</sequence>
<feature type="compositionally biased region" description="Low complexity" evidence="8">
    <location>
        <begin position="134"/>
        <end position="155"/>
    </location>
</feature>
<evidence type="ECO:0000313" key="10">
    <source>
        <dbReference type="EMBL" id="EEC13210.1"/>
    </source>
</evidence>
<reference evidence="11" key="2">
    <citation type="submission" date="2020-05" db="UniProtKB">
        <authorList>
            <consortium name="EnsemblMetazoa"/>
        </authorList>
    </citation>
    <scope>IDENTIFICATION</scope>
    <source>
        <strain evidence="11">wikel</strain>
    </source>
</reference>
<protein>
    <submittedName>
        <fullName evidence="10 11">Secreted salivary gland peptide, putative</fullName>
    </submittedName>
</protein>
<keyword evidence="12" id="KW-1185">Reference proteome</keyword>
<evidence type="ECO:0000259" key="9">
    <source>
        <dbReference type="PROSITE" id="PS50279"/>
    </source>
</evidence>
<dbReference type="PANTHER" id="PTHR10083">
    <property type="entry name" value="KUNITZ-TYPE PROTEASE INHIBITOR-RELATED"/>
    <property type="match status" value="1"/>
</dbReference>
<dbReference type="EMBL" id="DS847107">
    <property type="protein sequence ID" value="EEC13210.1"/>
    <property type="molecule type" value="Genomic_DNA"/>
</dbReference>
<name>B7Q2Y8_IXOSC</name>
<feature type="domain" description="BPTI/Kunitz inhibitor" evidence="9">
    <location>
        <begin position="12"/>
        <end position="58"/>
    </location>
</feature>
<keyword evidence="5" id="KW-1015">Disulfide bond</keyword>
<organism>
    <name type="scientific">Ixodes scapularis</name>
    <name type="common">Black-legged tick</name>
    <name type="synonym">Deer tick</name>
    <dbReference type="NCBI Taxonomy" id="6945"/>
    <lineage>
        <taxon>Eukaryota</taxon>
        <taxon>Metazoa</taxon>
        <taxon>Ecdysozoa</taxon>
        <taxon>Arthropoda</taxon>
        <taxon>Chelicerata</taxon>
        <taxon>Arachnida</taxon>
        <taxon>Acari</taxon>
        <taxon>Parasitiformes</taxon>
        <taxon>Ixodida</taxon>
        <taxon>Ixodoidea</taxon>
        <taxon>Ixodidae</taxon>
        <taxon>Ixodinae</taxon>
        <taxon>Ixodes</taxon>
    </lineage>
</organism>
<dbReference type="VEuPathDB" id="VectorBase:ISCI010106"/>
<dbReference type="VEuPathDB" id="VectorBase:ISCW010106"/>
<keyword evidence="6" id="KW-1199">Hemostasis impairing toxin</keyword>
<dbReference type="InParanoid" id="B7Q2Y8"/>
<reference evidence="10 12" key="1">
    <citation type="submission" date="2008-03" db="EMBL/GenBank/DDBJ databases">
        <title>Annotation of Ixodes scapularis.</title>
        <authorList>
            <consortium name="Ixodes scapularis Genome Project Consortium"/>
            <person name="Caler E."/>
            <person name="Hannick L.I."/>
            <person name="Bidwell S."/>
            <person name="Joardar V."/>
            <person name="Thiagarajan M."/>
            <person name="Amedeo P."/>
            <person name="Galinsky K.J."/>
            <person name="Schobel S."/>
            <person name="Inman J."/>
            <person name="Hostetler J."/>
            <person name="Miller J."/>
            <person name="Hammond M."/>
            <person name="Megy K."/>
            <person name="Lawson D."/>
            <person name="Kodira C."/>
            <person name="Sutton G."/>
            <person name="Meyer J."/>
            <person name="Hill C.A."/>
            <person name="Birren B."/>
            <person name="Nene V."/>
            <person name="Collins F."/>
            <person name="Alarcon-Chaidez F."/>
            <person name="Wikel S."/>
            <person name="Strausberg R."/>
        </authorList>
    </citation>
    <scope>NUCLEOTIDE SEQUENCE [LARGE SCALE GENOMIC DNA]</scope>
    <source>
        <strain evidence="12">Wikel</strain>
        <strain evidence="10">Wikel colony</strain>
    </source>
</reference>
<keyword evidence="3" id="KW-0646">Protease inhibitor</keyword>
<proteinExistence type="evidence at protein level"/>
<dbReference type="EnsemblMetazoa" id="ISCW010106-RA">
    <property type="protein sequence ID" value="ISCW010106-PA"/>
    <property type="gene ID" value="ISCW010106"/>
</dbReference>
<dbReference type="Gene3D" id="4.10.410.10">
    <property type="entry name" value="Pancreatic trypsin inhibitor Kunitz domain"/>
    <property type="match status" value="2"/>
</dbReference>
<keyword evidence="13" id="KW-1267">Proteomics identification</keyword>
<evidence type="ECO:0000256" key="2">
    <source>
        <dbReference type="ARBA" id="ARBA00022525"/>
    </source>
</evidence>
<evidence type="ECO:0000256" key="1">
    <source>
        <dbReference type="ARBA" id="ARBA00004613"/>
    </source>
</evidence>
<evidence type="ECO:0000256" key="3">
    <source>
        <dbReference type="ARBA" id="ARBA00022690"/>
    </source>
</evidence>
<dbReference type="Proteomes" id="UP000001555">
    <property type="component" value="Unassembled WGS sequence"/>
</dbReference>
<dbReference type="SMART" id="SM00131">
    <property type="entry name" value="KU"/>
    <property type="match status" value="2"/>
</dbReference>
<dbReference type="AlphaFoldDB" id="B7Q2Y8"/>
<feature type="domain" description="BPTI/Kunitz inhibitor" evidence="9">
    <location>
        <begin position="69"/>
        <end position="123"/>
    </location>
</feature>
<dbReference type="Pfam" id="PF00014">
    <property type="entry name" value="Kunitz_BPTI"/>
    <property type="match status" value="2"/>
</dbReference>
<accession>B7Q2Y8</accession>
<evidence type="ECO:0000256" key="8">
    <source>
        <dbReference type="SAM" id="MobiDB-lite"/>
    </source>
</evidence>
<feature type="region of interest" description="Disordered" evidence="8">
    <location>
        <begin position="134"/>
        <end position="161"/>
    </location>
</feature>
<dbReference type="EMBL" id="ABJB010684762">
    <property type="status" value="NOT_ANNOTATED_CDS"/>
    <property type="molecule type" value="Genomic_DNA"/>
</dbReference>
<dbReference type="OrthoDB" id="406800at2759"/>
<evidence type="ECO:0000256" key="5">
    <source>
        <dbReference type="ARBA" id="ARBA00023157"/>
    </source>
</evidence>
<evidence type="ECO:0000313" key="12">
    <source>
        <dbReference type="Proteomes" id="UP000001555"/>
    </source>
</evidence>
<keyword evidence="2" id="KW-0964">Secreted</keyword>
<dbReference type="GO" id="GO:0004867">
    <property type="term" value="F:serine-type endopeptidase inhibitor activity"/>
    <property type="evidence" value="ECO:0000318"/>
    <property type="project" value="GO_Central"/>
</dbReference>
<dbReference type="SUPFAM" id="SSF57362">
    <property type="entry name" value="BPTI-like"/>
    <property type="match status" value="2"/>
</dbReference>
<dbReference type="HOGENOM" id="CLU_1645603_0_0_1"/>
<comment type="subcellular location">
    <subcellularLocation>
        <location evidence="1">Secreted</location>
    </subcellularLocation>
</comment>
<dbReference type="InterPro" id="IPR050098">
    <property type="entry name" value="TFPI/VKTCI-like"/>
</dbReference>